<evidence type="ECO:0000256" key="1">
    <source>
        <dbReference type="ARBA" id="ARBA00006817"/>
    </source>
</evidence>
<dbReference type="InterPro" id="IPR013538">
    <property type="entry name" value="ASHA1/2-like_C"/>
</dbReference>
<feature type="domain" description="Activator of Hsp90 ATPase homologue 1/2-like C-terminal" evidence="2">
    <location>
        <begin position="15"/>
        <end position="161"/>
    </location>
</feature>
<name>A0A1H8YKD4_9PSEU</name>
<accession>A0A1H8YKD4</accession>
<organism evidence="3 4">
    <name type="scientific">Amycolatopsis saalfeldensis</name>
    <dbReference type="NCBI Taxonomy" id="394193"/>
    <lineage>
        <taxon>Bacteria</taxon>
        <taxon>Bacillati</taxon>
        <taxon>Actinomycetota</taxon>
        <taxon>Actinomycetes</taxon>
        <taxon>Pseudonocardiales</taxon>
        <taxon>Pseudonocardiaceae</taxon>
        <taxon>Amycolatopsis</taxon>
    </lineage>
</organism>
<comment type="similarity">
    <text evidence="1">Belongs to the AHA1 family.</text>
</comment>
<dbReference type="AlphaFoldDB" id="A0A1H8YKD4"/>
<proteinExistence type="inferred from homology"/>
<protein>
    <submittedName>
        <fullName evidence="3">Uncharacterized conserved protein YndB, AHSA1/START domain</fullName>
    </submittedName>
</protein>
<dbReference type="Proteomes" id="UP000198582">
    <property type="component" value="Unassembled WGS sequence"/>
</dbReference>
<keyword evidence="4" id="KW-1185">Reference proteome</keyword>
<sequence length="170" mass="18539">MTETKTVQVNRVYIKASPQAIWDAITKPEWTEKYGYGGLADFDLTPGGKHRVRPTQAFIDSGFTGDLLDGEVVEVDPPRRLVITWRLTMDPSLIAEPYTTLTYDIEETKSTGTRLTVTHDLTGAPNHAAMVAGVHEDINAGPGQNAGGGWAWVLSDLKSLLETGETVALR</sequence>
<dbReference type="OrthoDB" id="9815653at2"/>
<dbReference type="Gene3D" id="3.30.530.20">
    <property type="match status" value="1"/>
</dbReference>
<evidence type="ECO:0000313" key="4">
    <source>
        <dbReference type="Proteomes" id="UP000198582"/>
    </source>
</evidence>
<reference evidence="3 4" key="1">
    <citation type="submission" date="2016-10" db="EMBL/GenBank/DDBJ databases">
        <authorList>
            <person name="de Groot N.N."/>
        </authorList>
    </citation>
    <scope>NUCLEOTIDE SEQUENCE [LARGE SCALE GENOMIC DNA]</scope>
    <source>
        <strain evidence="3 4">DSM 44993</strain>
    </source>
</reference>
<evidence type="ECO:0000313" key="3">
    <source>
        <dbReference type="EMBL" id="SEP52553.1"/>
    </source>
</evidence>
<dbReference type="Pfam" id="PF08327">
    <property type="entry name" value="AHSA1"/>
    <property type="match status" value="1"/>
</dbReference>
<dbReference type="SUPFAM" id="SSF55961">
    <property type="entry name" value="Bet v1-like"/>
    <property type="match status" value="1"/>
</dbReference>
<dbReference type="STRING" id="394193.SAMN04489732_12124"/>
<evidence type="ECO:0000259" key="2">
    <source>
        <dbReference type="Pfam" id="PF08327"/>
    </source>
</evidence>
<dbReference type="EMBL" id="FOEF01000021">
    <property type="protein sequence ID" value="SEP52553.1"/>
    <property type="molecule type" value="Genomic_DNA"/>
</dbReference>
<gene>
    <name evidence="3" type="ORF">SAMN04489732_12124</name>
</gene>
<dbReference type="InterPro" id="IPR023393">
    <property type="entry name" value="START-like_dom_sf"/>
</dbReference>
<dbReference type="RefSeq" id="WP_091626029.1">
    <property type="nucleotide sequence ID" value="NZ_FOEF01000021.1"/>
</dbReference>